<organism evidence="4 5">
    <name type="scientific">Seohaeicola nanhaiensis</name>
    <dbReference type="NCBI Taxonomy" id="1387282"/>
    <lineage>
        <taxon>Bacteria</taxon>
        <taxon>Pseudomonadati</taxon>
        <taxon>Pseudomonadota</taxon>
        <taxon>Alphaproteobacteria</taxon>
        <taxon>Rhodobacterales</taxon>
        <taxon>Roseobacteraceae</taxon>
        <taxon>Seohaeicola</taxon>
    </lineage>
</organism>
<feature type="signal peptide" evidence="3">
    <location>
        <begin position="1"/>
        <end position="19"/>
    </location>
</feature>
<dbReference type="PROSITE" id="PS51257">
    <property type="entry name" value="PROKAR_LIPOPROTEIN"/>
    <property type="match status" value="1"/>
</dbReference>
<protein>
    <recommendedName>
        <fullName evidence="6">Lipoprotein</fullName>
    </recommendedName>
</protein>
<feature type="compositionally biased region" description="Basic and acidic residues" evidence="1">
    <location>
        <begin position="120"/>
        <end position="135"/>
    </location>
</feature>
<keyword evidence="3" id="KW-0732">Signal</keyword>
<name>A0ABV9KMP6_9RHOB</name>
<feature type="chain" id="PRO_5045731378" description="Lipoprotein" evidence="3">
    <location>
        <begin position="20"/>
        <end position="135"/>
    </location>
</feature>
<evidence type="ECO:0000256" key="3">
    <source>
        <dbReference type="SAM" id="SignalP"/>
    </source>
</evidence>
<keyword evidence="2" id="KW-1133">Transmembrane helix</keyword>
<comment type="caution">
    <text evidence="4">The sequence shown here is derived from an EMBL/GenBank/DDBJ whole genome shotgun (WGS) entry which is preliminary data.</text>
</comment>
<dbReference type="RefSeq" id="WP_380721976.1">
    <property type="nucleotide sequence ID" value="NZ_JBHSGI010000033.1"/>
</dbReference>
<accession>A0ABV9KMP6</accession>
<keyword evidence="2" id="KW-0812">Transmembrane</keyword>
<keyword evidence="2" id="KW-0472">Membrane</keyword>
<sequence length="135" mass="14335">MKRMTLAMTAASLALSACAGREANPVQLIQPGDAQLSCSQLRQEVEINAQEISRLVNDQKKVSDNNAAAVATGAILFFPALFFMNLKGAAKEEASALLSRSEGLATRHNAKGCKPPIVIQKEDPAAAKQEAKKAE</sequence>
<evidence type="ECO:0000313" key="4">
    <source>
        <dbReference type="EMBL" id="MFC4671442.1"/>
    </source>
</evidence>
<feature type="transmembrane region" description="Helical" evidence="2">
    <location>
        <begin position="67"/>
        <end position="86"/>
    </location>
</feature>
<gene>
    <name evidence="4" type="ORF">ACFO5X_23010</name>
</gene>
<evidence type="ECO:0000313" key="5">
    <source>
        <dbReference type="Proteomes" id="UP001595973"/>
    </source>
</evidence>
<evidence type="ECO:0000256" key="1">
    <source>
        <dbReference type="SAM" id="MobiDB-lite"/>
    </source>
</evidence>
<dbReference type="EMBL" id="JBHSGI010000033">
    <property type="protein sequence ID" value="MFC4671442.1"/>
    <property type="molecule type" value="Genomic_DNA"/>
</dbReference>
<evidence type="ECO:0008006" key="6">
    <source>
        <dbReference type="Google" id="ProtNLM"/>
    </source>
</evidence>
<evidence type="ECO:0000256" key="2">
    <source>
        <dbReference type="SAM" id="Phobius"/>
    </source>
</evidence>
<feature type="region of interest" description="Disordered" evidence="1">
    <location>
        <begin position="107"/>
        <end position="135"/>
    </location>
</feature>
<keyword evidence="5" id="KW-1185">Reference proteome</keyword>
<dbReference type="Proteomes" id="UP001595973">
    <property type="component" value="Unassembled WGS sequence"/>
</dbReference>
<reference evidence="5" key="1">
    <citation type="journal article" date="2019" name="Int. J. Syst. Evol. Microbiol.">
        <title>The Global Catalogue of Microorganisms (GCM) 10K type strain sequencing project: providing services to taxonomists for standard genome sequencing and annotation.</title>
        <authorList>
            <consortium name="The Broad Institute Genomics Platform"/>
            <consortium name="The Broad Institute Genome Sequencing Center for Infectious Disease"/>
            <person name="Wu L."/>
            <person name="Ma J."/>
        </authorList>
    </citation>
    <scope>NUCLEOTIDE SEQUENCE [LARGE SCALE GENOMIC DNA]</scope>
    <source>
        <strain evidence="5">CGMCC 4.7283</strain>
    </source>
</reference>
<proteinExistence type="predicted"/>